<dbReference type="RefSeq" id="WP_243558392.1">
    <property type="nucleotide sequence ID" value="NZ_CP094528.1"/>
</dbReference>
<sequence length="148" mass="16385">MTIPADEAALIPLTTDAALQERVTDLLQCAFRRQWWTLYLDADDRQLPVIMPMAGYPHDPTEPVIDGSGFPGTAAQLLADRLAMMIEDLGAASVVFVWERPGSAESTPADRAWARELADACRAETVRVRAQFIAHSRGIRWFAPDDFA</sequence>
<dbReference type="Proteomes" id="UP000832097">
    <property type="component" value="Chromosome"/>
</dbReference>
<evidence type="ECO:0000313" key="2">
    <source>
        <dbReference type="Proteomes" id="UP000832097"/>
    </source>
</evidence>
<gene>
    <name evidence="1" type="ORF">MTO99_08525</name>
</gene>
<reference evidence="1 2" key="1">
    <citation type="submission" date="2022-03" db="EMBL/GenBank/DDBJ databases">
        <title>Mucilaginibacter sp. isolated from the gut of Protaetia brevitarsis seulensis larvae.</title>
        <authorList>
            <person name="Won M."/>
            <person name="Kim S.-J."/>
            <person name="Kwon S.-W."/>
        </authorList>
    </citation>
    <scope>NUCLEOTIDE SEQUENCE [LARGE SCALE GENOMIC DNA]</scope>
    <source>
        <strain evidence="1 2">CFWR-12</strain>
    </source>
</reference>
<dbReference type="EMBL" id="CP094528">
    <property type="protein sequence ID" value="UOE45773.1"/>
    <property type="molecule type" value="Genomic_DNA"/>
</dbReference>
<accession>A0ABY4C2R8</accession>
<protein>
    <submittedName>
        <fullName evidence="1">Uncharacterized protein</fullName>
    </submittedName>
</protein>
<name>A0ABY4C2R8_9MICO</name>
<proteinExistence type="predicted"/>
<keyword evidence="2" id="KW-1185">Reference proteome</keyword>
<organism evidence="1 2">
    <name type="scientific">Agromyces larvae</name>
    <dbReference type="NCBI Taxonomy" id="2929802"/>
    <lineage>
        <taxon>Bacteria</taxon>
        <taxon>Bacillati</taxon>
        <taxon>Actinomycetota</taxon>
        <taxon>Actinomycetes</taxon>
        <taxon>Micrococcales</taxon>
        <taxon>Microbacteriaceae</taxon>
        <taxon>Agromyces</taxon>
    </lineage>
</organism>
<evidence type="ECO:0000313" key="1">
    <source>
        <dbReference type="EMBL" id="UOE45773.1"/>
    </source>
</evidence>